<proteinExistence type="predicted"/>
<protein>
    <recommendedName>
        <fullName evidence="2">Addiction module toxin RelE</fullName>
    </recommendedName>
</protein>
<accession>A0A0H2XR21</accession>
<dbReference type="AlphaFoldDB" id="A0A0H2XR21"/>
<name>A0A0H2XR21_BURO1</name>
<sequence length="121" mass="13368">MSASVRRVFKTKWFHKAAGKAGIADGELCRAVRELARGQGVDLGGNVWKKRLDGNRQRGIVLGKVGHTWVFVFLFAKCDRDNIDACELRAFRKLAADVGRHTDSDIATLVALKELVEICNG</sequence>
<dbReference type="PIRSF" id="PIRSF018634">
    <property type="entry name" value="UCP018634"/>
    <property type="match status" value="1"/>
</dbReference>
<evidence type="ECO:0008006" key="2">
    <source>
        <dbReference type="Google" id="ProtNLM"/>
    </source>
</evidence>
<dbReference type="Pfam" id="PF06296">
    <property type="entry name" value="RelE"/>
    <property type="match status" value="1"/>
</dbReference>
<dbReference type="InterPro" id="IPR009387">
    <property type="entry name" value="HigB-2"/>
</dbReference>
<organism evidence="1">
    <name type="scientific">Burkholderia orbicola (strain AU 1054)</name>
    <dbReference type="NCBI Taxonomy" id="331271"/>
    <lineage>
        <taxon>Bacteria</taxon>
        <taxon>Pseudomonadati</taxon>
        <taxon>Pseudomonadota</taxon>
        <taxon>Betaproteobacteria</taxon>
        <taxon>Burkholderiales</taxon>
        <taxon>Burkholderiaceae</taxon>
        <taxon>Burkholderia</taxon>
        <taxon>Burkholderia cepacia complex</taxon>
        <taxon>Burkholderia orbicola</taxon>
    </lineage>
</organism>
<gene>
    <name evidence="1" type="ordered locus">Bcen_2369</name>
</gene>
<reference evidence="1" key="1">
    <citation type="submission" date="2006-05" db="EMBL/GenBank/DDBJ databases">
        <title>Complete sequence of chromosome 1 of Burkholderia cenocepacia AU 1054.</title>
        <authorList>
            <consortium name="US DOE Joint Genome Institute"/>
            <person name="Copeland A."/>
            <person name="Lucas S."/>
            <person name="Lapidus A."/>
            <person name="Barry K."/>
            <person name="Detter J.C."/>
            <person name="Glavina del Rio T."/>
            <person name="Hammon N."/>
            <person name="Israni S."/>
            <person name="Dalin E."/>
            <person name="Tice H."/>
            <person name="Pitluck S."/>
            <person name="Chain P."/>
            <person name="Malfatti S."/>
            <person name="Shin M."/>
            <person name="Vergez L."/>
            <person name="Schmutz J."/>
            <person name="Larimer F."/>
            <person name="Land M."/>
            <person name="Hauser L."/>
            <person name="Kyrpides N."/>
            <person name="Lykidis A."/>
            <person name="LiPuma J.J."/>
            <person name="Konstantinidis K."/>
            <person name="Tiedje J.M."/>
            <person name="Richardson P."/>
        </authorList>
    </citation>
    <scope>NUCLEOTIDE SEQUENCE [LARGE SCALE GENOMIC DNA]</scope>
    <source>
        <strain evidence="1">AU 1054</strain>
    </source>
</reference>
<dbReference type="HOGENOM" id="CLU_132631_2_0_4"/>
<evidence type="ECO:0000313" key="1">
    <source>
        <dbReference type="EMBL" id="ABF77269.1"/>
    </source>
</evidence>
<dbReference type="EMBL" id="CP000378">
    <property type="protein sequence ID" value="ABF77269.1"/>
    <property type="molecule type" value="Genomic_DNA"/>
</dbReference>